<feature type="region of interest" description="Disordered" evidence="5">
    <location>
        <begin position="75"/>
        <end position="96"/>
    </location>
</feature>
<dbReference type="GO" id="GO:0000462">
    <property type="term" value="P:maturation of SSU-rRNA from tricistronic rRNA transcript (SSU-rRNA, 5.8S rRNA, LSU-rRNA)"/>
    <property type="evidence" value="ECO:0007669"/>
    <property type="project" value="InterPro"/>
</dbReference>
<dbReference type="GO" id="GO:0030688">
    <property type="term" value="C:preribosome, small subunit precursor"/>
    <property type="evidence" value="ECO:0007669"/>
    <property type="project" value="InterPro"/>
</dbReference>
<evidence type="ECO:0000256" key="1">
    <source>
        <dbReference type="ARBA" id="ARBA00004604"/>
    </source>
</evidence>
<proteinExistence type="inferred from homology"/>
<feature type="region of interest" description="Disordered" evidence="5">
    <location>
        <begin position="123"/>
        <end position="158"/>
    </location>
</feature>
<dbReference type="InterPro" id="IPR028160">
    <property type="entry name" value="Slx9-like"/>
</dbReference>
<keyword evidence="7" id="KW-1185">Reference proteome</keyword>
<evidence type="ECO:0000256" key="5">
    <source>
        <dbReference type="SAM" id="MobiDB-lite"/>
    </source>
</evidence>
<accession>A0A286URP2</accession>
<organism evidence="6 7">
    <name type="scientific">Pyrrhoderma noxium</name>
    <dbReference type="NCBI Taxonomy" id="2282107"/>
    <lineage>
        <taxon>Eukaryota</taxon>
        <taxon>Fungi</taxon>
        <taxon>Dikarya</taxon>
        <taxon>Basidiomycota</taxon>
        <taxon>Agaricomycotina</taxon>
        <taxon>Agaricomycetes</taxon>
        <taxon>Hymenochaetales</taxon>
        <taxon>Hymenochaetaceae</taxon>
        <taxon>Pyrrhoderma</taxon>
    </lineage>
</organism>
<protein>
    <recommendedName>
        <fullName evidence="3">Ribosome biogenesis protein SLX9</fullName>
    </recommendedName>
</protein>
<comment type="similarity">
    <text evidence="2">Belongs to the SLX9 family.</text>
</comment>
<evidence type="ECO:0000256" key="2">
    <source>
        <dbReference type="ARBA" id="ARBA00011022"/>
    </source>
</evidence>
<gene>
    <name evidence="6" type="ORF">PNOK_0215100</name>
</gene>
<dbReference type="PANTHER" id="PTHR31109:SF2">
    <property type="entry name" value="RIBOSOME BIOGENESIS PROTEIN SLX9 HOMOLOG"/>
    <property type="match status" value="1"/>
</dbReference>
<comment type="caution">
    <text evidence="6">The sequence shown here is derived from an EMBL/GenBank/DDBJ whole genome shotgun (WGS) entry which is preliminary data.</text>
</comment>
<dbReference type="GO" id="GO:0005730">
    <property type="term" value="C:nucleolus"/>
    <property type="evidence" value="ECO:0007669"/>
    <property type="project" value="UniProtKB-SubCell"/>
</dbReference>
<dbReference type="InParanoid" id="A0A286URP2"/>
<dbReference type="STRING" id="2282107.A0A286URP2"/>
<dbReference type="PANTHER" id="PTHR31109">
    <property type="entry name" value="PROTEIN FAM207A"/>
    <property type="match status" value="1"/>
</dbReference>
<evidence type="ECO:0000313" key="7">
    <source>
        <dbReference type="Proteomes" id="UP000217199"/>
    </source>
</evidence>
<sequence>MPKEHRRKTNGHDQSVRLNKRQFTLGGDIDHVEIGKQIDETANDILSTLSSTEKANISKKEKQLAKHEAFLQRLESGHAPYSKSHARRLKRKEKEKLVSGMEDVALALPSLDEDLSQELDRTQAIDPSNNPGIRPSRRTKPGLIGEGKGIPLSNKQRQKVLKTEKARQPLLLASKEFSTNPFAALRIHAQNTLVKHEKEK</sequence>
<reference evidence="6 7" key="1">
    <citation type="journal article" date="2017" name="Mol. Ecol.">
        <title>Comparative and population genomic landscape of Phellinus noxius: A hypervariable fungus causing root rot in trees.</title>
        <authorList>
            <person name="Chung C.L."/>
            <person name="Lee T.J."/>
            <person name="Akiba M."/>
            <person name="Lee H.H."/>
            <person name="Kuo T.H."/>
            <person name="Liu D."/>
            <person name="Ke H.M."/>
            <person name="Yokoi T."/>
            <person name="Roa M.B."/>
            <person name="Lu M.J."/>
            <person name="Chang Y.Y."/>
            <person name="Ann P.J."/>
            <person name="Tsai J.N."/>
            <person name="Chen C.Y."/>
            <person name="Tzean S.S."/>
            <person name="Ota Y."/>
            <person name="Hattori T."/>
            <person name="Sahashi N."/>
            <person name="Liou R.F."/>
            <person name="Kikuchi T."/>
            <person name="Tsai I.J."/>
        </authorList>
    </citation>
    <scope>NUCLEOTIDE SEQUENCE [LARGE SCALE GENOMIC DNA]</scope>
    <source>
        <strain evidence="6 7">FFPRI411160</strain>
    </source>
</reference>
<dbReference type="Proteomes" id="UP000217199">
    <property type="component" value="Unassembled WGS sequence"/>
</dbReference>
<dbReference type="Pfam" id="PF15341">
    <property type="entry name" value="SLX9"/>
    <property type="match status" value="1"/>
</dbReference>
<evidence type="ECO:0000313" key="6">
    <source>
        <dbReference type="EMBL" id="PAV22194.1"/>
    </source>
</evidence>
<evidence type="ECO:0000256" key="3">
    <source>
        <dbReference type="ARBA" id="ARBA00021321"/>
    </source>
</evidence>
<dbReference type="AlphaFoldDB" id="A0A286URP2"/>
<dbReference type="GO" id="GO:0030686">
    <property type="term" value="C:90S preribosome"/>
    <property type="evidence" value="ECO:0007669"/>
    <property type="project" value="InterPro"/>
</dbReference>
<dbReference type="EMBL" id="NBII01000002">
    <property type="protein sequence ID" value="PAV22194.1"/>
    <property type="molecule type" value="Genomic_DNA"/>
</dbReference>
<comment type="subcellular location">
    <subcellularLocation>
        <location evidence="1">Nucleus</location>
        <location evidence="1">Nucleolus</location>
    </subcellularLocation>
</comment>
<name>A0A286URP2_9AGAM</name>
<dbReference type="OrthoDB" id="18703at2759"/>
<keyword evidence="4" id="KW-0539">Nucleus</keyword>
<evidence type="ECO:0000256" key="4">
    <source>
        <dbReference type="ARBA" id="ARBA00023242"/>
    </source>
</evidence>